<keyword evidence="2" id="KW-1185">Reference proteome</keyword>
<accession>A0A4S2LB95</accession>
<dbReference type="EMBL" id="SJOL01008397">
    <property type="protein sequence ID" value="TGZ60400.1"/>
    <property type="molecule type" value="Genomic_DNA"/>
</dbReference>
<name>A0A4S2LB95_OPIFE</name>
<organism evidence="1 2">
    <name type="scientific">Opisthorchis felineus</name>
    <dbReference type="NCBI Taxonomy" id="147828"/>
    <lineage>
        <taxon>Eukaryota</taxon>
        <taxon>Metazoa</taxon>
        <taxon>Spiralia</taxon>
        <taxon>Lophotrochozoa</taxon>
        <taxon>Platyhelminthes</taxon>
        <taxon>Trematoda</taxon>
        <taxon>Digenea</taxon>
        <taxon>Opisthorchiida</taxon>
        <taxon>Opisthorchiata</taxon>
        <taxon>Opisthorchiidae</taxon>
        <taxon>Opisthorchis</taxon>
    </lineage>
</organism>
<reference evidence="1 2" key="1">
    <citation type="journal article" date="2019" name="BMC Genomics">
        <title>New insights from Opisthorchis felineus genome: update on genomics of the epidemiologically important liver flukes.</title>
        <authorList>
            <person name="Ershov N.I."/>
            <person name="Mordvinov V.A."/>
            <person name="Prokhortchouk E.B."/>
            <person name="Pakharukova M.Y."/>
            <person name="Gunbin K.V."/>
            <person name="Ustyantsev K."/>
            <person name="Genaev M.A."/>
            <person name="Blinov A.G."/>
            <person name="Mazur A."/>
            <person name="Boulygina E."/>
            <person name="Tsygankova S."/>
            <person name="Khrameeva E."/>
            <person name="Chekanov N."/>
            <person name="Fan G."/>
            <person name="Xiao A."/>
            <person name="Zhang H."/>
            <person name="Xu X."/>
            <person name="Yang H."/>
            <person name="Solovyev V."/>
            <person name="Lee S.M."/>
            <person name="Liu X."/>
            <person name="Afonnikov D.A."/>
            <person name="Skryabin K.G."/>
        </authorList>
    </citation>
    <scope>NUCLEOTIDE SEQUENCE [LARGE SCALE GENOMIC DNA]</scope>
    <source>
        <strain evidence="1">AK-0245</strain>
        <tissue evidence="1">Whole organism</tissue>
    </source>
</reference>
<protein>
    <submittedName>
        <fullName evidence="1">Uncharacterized protein</fullName>
    </submittedName>
</protein>
<dbReference type="AlphaFoldDB" id="A0A4S2LB95"/>
<gene>
    <name evidence="1" type="ORF">CRM22_008554</name>
</gene>
<comment type="caution">
    <text evidence="1">The sequence shown here is derived from an EMBL/GenBank/DDBJ whole genome shotgun (WGS) entry which is preliminary data.</text>
</comment>
<evidence type="ECO:0000313" key="2">
    <source>
        <dbReference type="Proteomes" id="UP000308267"/>
    </source>
</evidence>
<proteinExistence type="predicted"/>
<evidence type="ECO:0000313" key="1">
    <source>
        <dbReference type="EMBL" id="TGZ60400.1"/>
    </source>
</evidence>
<sequence>MKGIKQTHRNLHHTGICLYLSNAEFCVPVNGLFRSESSAHYSVLLAPTNLTLSRAIIRDNFLLRQTSFDTSLVLPWFEFWISHMRGEHVHYYSVRARWTNLNFHP</sequence>
<dbReference type="Proteomes" id="UP000308267">
    <property type="component" value="Unassembled WGS sequence"/>
</dbReference>